<feature type="region of interest" description="Disordered" evidence="1">
    <location>
        <begin position="1"/>
        <end position="70"/>
    </location>
</feature>
<name>A0A645C512_9ZZZZ</name>
<dbReference type="AntiFam" id="ANF00142">
    <property type="entry name" value="Shadow ORF (opposite yadG)"/>
</dbReference>
<gene>
    <name evidence="2" type="ORF">SDC9_117388</name>
</gene>
<comment type="caution">
    <text evidence="2">The sequence shown here is derived from an EMBL/GenBank/DDBJ whole genome shotgun (WGS) entry which is preliminary data.</text>
</comment>
<sequence length="330" mass="37601">MAIVASFRTAGDEATARRKAPRQRDLSRNRRQFPLLPPQMRHRRQQRPGIGMGRMPQQSRGPPGFHDHPAIHHRHLIGQLRHNAEIVRDQNHRHAVFPAQRIEQFENLSLNGHIQRGGRLVRNQQFRLSGQRHRNHHPLLHAAGKLMRKGLHPPRRIGNADLRQQPHDLVVDFMHFRPVKMDHLRNLVADAENRIQRRSRFLKDVGDAAAAHPAQFARRERRQVAFLAGTVAETNRSGNDFRARRQQPGQGQTAQALAATALADQRQNFSAPQGETDLGSHRHPAGTAAEPDRQIFHFEDHLAHELRTSGAPPRKRLRWIGSGAETLSLT</sequence>
<feature type="compositionally biased region" description="Basic and acidic residues" evidence="1">
    <location>
        <begin position="10"/>
        <end position="28"/>
    </location>
</feature>
<protein>
    <submittedName>
        <fullName evidence="2">Uncharacterized protein</fullName>
    </submittedName>
</protein>
<dbReference type="EMBL" id="VSSQ01023472">
    <property type="protein sequence ID" value="MPM70433.1"/>
    <property type="molecule type" value="Genomic_DNA"/>
</dbReference>
<accession>A0A645C512</accession>
<evidence type="ECO:0000256" key="1">
    <source>
        <dbReference type="SAM" id="MobiDB-lite"/>
    </source>
</evidence>
<dbReference type="AntiFam" id="ANF00095">
    <property type="entry name" value="Shadow ORF (opposite ABC transporters)"/>
</dbReference>
<organism evidence="2">
    <name type="scientific">bioreactor metagenome</name>
    <dbReference type="NCBI Taxonomy" id="1076179"/>
    <lineage>
        <taxon>unclassified sequences</taxon>
        <taxon>metagenomes</taxon>
        <taxon>ecological metagenomes</taxon>
    </lineage>
</organism>
<reference evidence="2" key="1">
    <citation type="submission" date="2019-08" db="EMBL/GenBank/DDBJ databases">
        <authorList>
            <person name="Kucharzyk K."/>
            <person name="Murdoch R.W."/>
            <person name="Higgins S."/>
            <person name="Loffler F."/>
        </authorList>
    </citation>
    <scope>NUCLEOTIDE SEQUENCE</scope>
</reference>
<proteinExistence type="predicted"/>
<evidence type="ECO:0000313" key="2">
    <source>
        <dbReference type="EMBL" id="MPM70433.1"/>
    </source>
</evidence>
<dbReference type="AlphaFoldDB" id="A0A645C512"/>